<gene>
    <name evidence="1" type="ORF">SAMN06295945_0469</name>
</gene>
<accession>A0A240DYV1</accession>
<dbReference type="Proteomes" id="UP000218069">
    <property type="component" value="Unassembled WGS sequence"/>
</dbReference>
<organism evidence="1 2">
    <name type="scientific">Polynucleobacter meluiroseus</name>
    <dbReference type="NCBI Taxonomy" id="1938814"/>
    <lineage>
        <taxon>Bacteria</taxon>
        <taxon>Pseudomonadati</taxon>
        <taxon>Pseudomonadota</taxon>
        <taxon>Betaproteobacteria</taxon>
        <taxon>Burkholderiales</taxon>
        <taxon>Burkholderiaceae</taxon>
        <taxon>Polynucleobacter</taxon>
    </lineage>
</organism>
<proteinExistence type="predicted"/>
<protein>
    <submittedName>
        <fullName evidence="1">Uncharacterized protein</fullName>
    </submittedName>
</protein>
<name>A0A240DYV1_9BURK</name>
<keyword evidence="2" id="KW-1185">Reference proteome</keyword>
<evidence type="ECO:0000313" key="2">
    <source>
        <dbReference type="Proteomes" id="UP000218069"/>
    </source>
</evidence>
<evidence type="ECO:0000313" key="1">
    <source>
        <dbReference type="EMBL" id="SNX28147.1"/>
    </source>
</evidence>
<sequence length="40" mass="4659">MKDDPYAKILTVCKELRCVALKVGRTTFKLTLIKKEIFED</sequence>
<dbReference type="EMBL" id="OANS01000001">
    <property type="protein sequence ID" value="SNX28147.1"/>
    <property type="molecule type" value="Genomic_DNA"/>
</dbReference>
<reference evidence="2" key="1">
    <citation type="submission" date="2017-08" db="EMBL/GenBank/DDBJ databases">
        <authorList>
            <person name="Varghese N."/>
            <person name="Submissions S."/>
        </authorList>
    </citation>
    <scope>NUCLEOTIDE SEQUENCE [LARGE SCALE GENOMIC DNA]</scope>
    <source>
        <strain evidence="2">AP-Melu-1000-B4</strain>
    </source>
</reference>
<dbReference type="AlphaFoldDB" id="A0A240DYV1"/>